<gene>
    <name evidence="2" type="ORF">OA238_c15120</name>
</gene>
<dbReference type="Proteomes" id="UP000004688">
    <property type="component" value="Chromosome"/>
</dbReference>
<feature type="transmembrane region" description="Helical" evidence="1">
    <location>
        <begin position="215"/>
        <end position="234"/>
    </location>
</feature>
<organism evidence="2 3">
    <name type="scientific">Octadecabacter arcticus 238</name>
    <dbReference type="NCBI Taxonomy" id="391616"/>
    <lineage>
        <taxon>Bacteria</taxon>
        <taxon>Pseudomonadati</taxon>
        <taxon>Pseudomonadota</taxon>
        <taxon>Alphaproteobacteria</taxon>
        <taxon>Rhodobacterales</taxon>
        <taxon>Roseobacteraceae</taxon>
        <taxon>Octadecabacter</taxon>
    </lineage>
</organism>
<keyword evidence="3" id="KW-1185">Reference proteome</keyword>
<feature type="transmembrane region" description="Helical" evidence="1">
    <location>
        <begin position="66"/>
        <end position="85"/>
    </location>
</feature>
<proteinExistence type="predicted"/>
<name>M9RMI6_9RHOB</name>
<evidence type="ECO:0000313" key="2">
    <source>
        <dbReference type="EMBL" id="AGI71651.1"/>
    </source>
</evidence>
<sequence>MTLAAPDTANLFLSLAALAGVLILQSVICARDPWAPLNRRFLLGLRVIAMLFAGRALLILTGLDFFCFFILLGVTLIPVSVLLLAEGLLRRHATRWVKVWVMCGTIVFSILSFWWSDSIDPPRLIGLLTFQVSGFFIGAWMVLSREKSSLTVAENQTAERLSLSLFLLVPLAASDFFMVSLDLPAQTSPLGVLFLCWLAVSLGRSQAQHRAPLVSFLAIVLAAGLSGFVVADMVDMDKDATILTLAVILAAVMVAVLFIEAKALRSEEQSQTLLRHLAEDRSRDTLGFLRGLQAHPMVDGAALIDVPQLADFDPAVLRHIFTVRPVLRRADPPLIDGAQADHISHLFRLFDASHILLADDAPMTLVALSMPSLATSPRAELELAVVQRMAWLMSRSSP</sequence>
<protein>
    <submittedName>
        <fullName evidence="2">Uncharacterized protein</fullName>
    </submittedName>
</protein>
<feature type="transmembrane region" description="Helical" evidence="1">
    <location>
        <begin position="97"/>
        <end position="116"/>
    </location>
</feature>
<dbReference type="EMBL" id="CP003742">
    <property type="protein sequence ID" value="AGI71651.1"/>
    <property type="molecule type" value="Genomic_DNA"/>
</dbReference>
<evidence type="ECO:0000313" key="3">
    <source>
        <dbReference type="Proteomes" id="UP000004688"/>
    </source>
</evidence>
<dbReference type="STRING" id="391616.OA238_c15120"/>
<feature type="transmembrane region" description="Helical" evidence="1">
    <location>
        <begin position="240"/>
        <end position="259"/>
    </location>
</feature>
<feature type="transmembrane region" description="Helical" evidence="1">
    <location>
        <begin position="41"/>
        <end position="60"/>
    </location>
</feature>
<accession>M9RMI6</accession>
<keyword evidence="1" id="KW-1133">Transmembrane helix</keyword>
<keyword evidence="1" id="KW-0472">Membrane</keyword>
<evidence type="ECO:0000256" key="1">
    <source>
        <dbReference type="SAM" id="Phobius"/>
    </source>
</evidence>
<reference evidence="2 3" key="1">
    <citation type="journal article" date="2013" name="PLoS ONE">
        <title>Poles Apart: Arctic and Antarctic Octadecabacter strains Share High Genome Plasticity and a New Type of Xanthorhodopsin.</title>
        <authorList>
            <person name="Vollmers J."/>
            <person name="Voget S."/>
            <person name="Dietrich S."/>
            <person name="Gollnow K."/>
            <person name="Smits M."/>
            <person name="Meyer K."/>
            <person name="Brinkhoff T."/>
            <person name="Simon M."/>
            <person name="Daniel R."/>
        </authorList>
    </citation>
    <scope>NUCLEOTIDE SEQUENCE [LARGE SCALE GENOMIC DNA]</scope>
    <source>
        <strain evidence="2 3">238</strain>
    </source>
</reference>
<dbReference type="HOGENOM" id="CLU_690137_0_0_5"/>
<feature type="transmembrane region" description="Helical" evidence="1">
    <location>
        <begin position="163"/>
        <end position="181"/>
    </location>
</feature>
<dbReference type="OrthoDB" id="8214317at2"/>
<keyword evidence="1" id="KW-0812">Transmembrane</keyword>
<feature type="transmembrane region" description="Helical" evidence="1">
    <location>
        <begin position="122"/>
        <end position="143"/>
    </location>
</feature>
<dbReference type="KEGG" id="oar:OA238_c15120"/>
<feature type="transmembrane region" description="Helical" evidence="1">
    <location>
        <begin position="12"/>
        <end position="29"/>
    </location>
</feature>
<dbReference type="eggNOG" id="ENOG5030XRJ">
    <property type="taxonomic scope" value="Bacteria"/>
</dbReference>
<dbReference type="RefSeq" id="WP_015494839.1">
    <property type="nucleotide sequence ID" value="NC_020908.1"/>
</dbReference>
<feature type="transmembrane region" description="Helical" evidence="1">
    <location>
        <begin position="187"/>
        <end position="203"/>
    </location>
</feature>
<dbReference type="AlphaFoldDB" id="M9RMI6"/>